<accession>A0ABR4GJ18</accession>
<evidence type="ECO:0000313" key="3">
    <source>
        <dbReference type="Proteomes" id="UP001610563"/>
    </source>
</evidence>
<keyword evidence="3" id="KW-1185">Reference proteome</keyword>
<protein>
    <submittedName>
        <fullName evidence="2">Uncharacterized protein</fullName>
    </submittedName>
</protein>
<keyword evidence="1" id="KW-1133">Transmembrane helix</keyword>
<evidence type="ECO:0000256" key="1">
    <source>
        <dbReference type="SAM" id="Phobius"/>
    </source>
</evidence>
<dbReference type="Proteomes" id="UP001610563">
    <property type="component" value="Unassembled WGS sequence"/>
</dbReference>
<name>A0ABR4GJ18_9EURO</name>
<proteinExistence type="predicted"/>
<organism evidence="2 3">
    <name type="scientific">Aspergillus keveii</name>
    <dbReference type="NCBI Taxonomy" id="714993"/>
    <lineage>
        <taxon>Eukaryota</taxon>
        <taxon>Fungi</taxon>
        <taxon>Dikarya</taxon>
        <taxon>Ascomycota</taxon>
        <taxon>Pezizomycotina</taxon>
        <taxon>Eurotiomycetes</taxon>
        <taxon>Eurotiomycetidae</taxon>
        <taxon>Eurotiales</taxon>
        <taxon>Aspergillaceae</taxon>
        <taxon>Aspergillus</taxon>
        <taxon>Aspergillus subgen. Nidulantes</taxon>
    </lineage>
</organism>
<keyword evidence="1" id="KW-0472">Membrane</keyword>
<evidence type="ECO:0000313" key="2">
    <source>
        <dbReference type="EMBL" id="KAL2799060.1"/>
    </source>
</evidence>
<keyword evidence="1" id="KW-0812">Transmembrane</keyword>
<dbReference type="EMBL" id="JBFTWV010000009">
    <property type="protein sequence ID" value="KAL2799060.1"/>
    <property type="molecule type" value="Genomic_DNA"/>
</dbReference>
<gene>
    <name evidence="2" type="ORF">BJX66DRAFT_272751</name>
</gene>
<feature type="transmembrane region" description="Helical" evidence="1">
    <location>
        <begin position="47"/>
        <end position="67"/>
    </location>
</feature>
<reference evidence="2 3" key="1">
    <citation type="submission" date="2024-07" db="EMBL/GenBank/DDBJ databases">
        <title>Section-level genome sequencing and comparative genomics of Aspergillus sections Usti and Cavernicolus.</title>
        <authorList>
            <consortium name="Lawrence Berkeley National Laboratory"/>
            <person name="Nybo J.L."/>
            <person name="Vesth T.C."/>
            <person name="Theobald S."/>
            <person name="Frisvad J.C."/>
            <person name="Larsen T.O."/>
            <person name="Kjaerboelling I."/>
            <person name="Rothschild-Mancinelli K."/>
            <person name="Lyhne E.K."/>
            <person name="Kogle M.E."/>
            <person name="Barry K."/>
            <person name="Clum A."/>
            <person name="Na H."/>
            <person name="Ledsgaard L."/>
            <person name="Lin J."/>
            <person name="Lipzen A."/>
            <person name="Kuo A."/>
            <person name="Riley R."/>
            <person name="Mondo S."/>
            <person name="Labutti K."/>
            <person name="Haridas S."/>
            <person name="Pangalinan J."/>
            <person name="Salamov A.A."/>
            <person name="Simmons B.A."/>
            <person name="Magnuson J.K."/>
            <person name="Chen J."/>
            <person name="Drula E."/>
            <person name="Henrissat B."/>
            <person name="Wiebenga A."/>
            <person name="Lubbers R.J."/>
            <person name="Gomes A.C."/>
            <person name="Makela M.R."/>
            <person name="Stajich J."/>
            <person name="Grigoriev I.V."/>
            <person name="Mortensen U.H."/>
            <person name="De Vries R.P."/>
            <person name="Baker S.E."/>
            <person name="Andersen M.R."/>
        </authorList>
    </citation>
    <scope>NUCLEOTIDE SEQUENCE [LARGE SCALE GENOMIC DNA]</scope>
    <source>
        <strain evidence="2 3">CBS 209.92</strain>
    </source>
</reference>
<sequence>MHYFQESDAVGGACSISITWNTAISAWVRQSLFSKPATHILAGRQSLGSLILCFPALVGIIHGMLLYECHLRGLLRLLVRATLRWVVSSLTLAFFRPVASASDHNHWLIVPNHTVKDDSEQQDFKFAILVGTQHLPTKPSLWPCLISPLQNDSQCSICQCHRARPRENASLALHYRVCETQLERFKLCWSYHTVQLVSLSSNSGEWSPRDGLDSSKHDQLKFCSYDLAYQRKQPEPMRESRRGSQGWQWCHPTFMLAAFQWQAKRQAG</sequence>
<comment type="caution">
    <text evidence="2">The sequence shown here is derived from an EMBL/GenBank/DDBJ whole genome shotgun (WGS) entry which is preliminary data.</text>
</comment>